<evidence type="ECO:0000256" key="4">
    <source>
        <dbReference type="ARBA" id="ARBA00022940"/>
    </source>
</evidence>
<dbReference type="GO" id="GO:0060326">
    <property type="term" value="P:cell chemotaxis"/>
    <property type="evidence" value="ECO:0000318"/>
    <property type="project" value="GO_Central"/>
</dbReference>
<dbReference type="PANTHER" id="PTHR20515:SF1">
    <property type="entry name" value="BETA-DEFENSIN 130A-RELATED"/>
    <property type="match status" value="1"/>
</dbReference>
<evidence type="ECO:0000313" key="8">
    <source>
        <dbReference type="Ensembl" id="ENSPTRP00000059204.2"/>
    </source>
</evidence>
<dbReference type="OMA" id="KCCRIWW"/>
<gene>
    <name evidence="8" type="primary">DEFB130B</name>
</gene>
<organism evidence="8 9">
    <name type="scientific">Pan troglodytes</name>
    <name type="common">Chimpanzee</name>
    <dbReference type="NCBI Taxonomy" id="9598"/>
    <lineage>
        <taxon>Eukaryota</taxon>
        <taxon>Metazoa</taxon>
        <taxon>Chordata</taxon>
        <taxon>Craniata</taxon>
        <taxon>Vertebrata</taxon>
        <taxon>Euteleostomi</taxon>
        <taxon>Mammalia</taxon>
        <taxon>Eutheria</taxon>
        <taxon>Euarchontoglires</taxon>
        <taxon>Primates</taxon>
        <taxon>Haplorrhini</taxon>
        <taxon>Catarrhini</taxon>
        <taxon>Hominidae</taxon>
        <taxon>Pan</taxon>
    </lineage>
</organism>
<feature type="chain" id="PRO_5014182883" evidence="6">
    <location>
        <begin position="24"/>
        <end position="80"/>
    </location>
</feature>
<keyword evidence="4" id="KW-0211">Defensin</keyword>
<evidence type="ECO:0000256" key="6">
    <source>
        <dbReference type="SAM" id="SignalP"/>
    </source>
</evidence>
<keyword evidence="2" id="KW-0964">Secreted</keyword>
<evidence type="ECO:0000313" key="9">
    <source>
        <dbReference type="Proteomes" id="UP000002277"/>
    </source>
</evidence>
<reference evidence="8" key="2">
    <citation type="submission" date="2025-08" db="UniProtKB">
        <authorList>
            <consortium name="Ensembl"/>
        </authorList>
    </citation>
    <scope>IDENTIFICATION</scope>
</reference>
<feature type="domain" description="Beta-defensin-like" evidence="7">
    <location>
        <begin position="31"/>
        <end position="62"/>
    </location>
</feature>
<reference evidence="8 9" key="1">
    <citation type="journal article" date="2005" name="Nature">
        <title>Initial sequence of the chimpanzee genome and comparison with the human genome.</title>
        <authorList>
            <consortium name="Chimpanzee sequencing and analysis consortium"/>
        </authorList>
    </citation>
    <scope>NUCLEOTIDE SEQUENCE [LARGE SCALE GENOMIC DNA]</scope>
</reference>
<dbReference type="Bgee" id="ENSPTRG00000034363">
    <property type="expression patterns" value="Expressed in temporal lobe"/>
</dbReference>
<reference evidence="8" key="3">
    <citation type="submission" date="2025-09" db="UniProtKB">
        <authorList>
            <consortium name="Ensembl"/>
        </authorList>
    </citation>
    <scope>IDENTIFICATION</scope>
</reference>
<dbReference type="EMBL" id="AACZ04068352">
    <property type="status" value="NOT_ANNOTATED_CDS"/>
    <property type="molecule type" value="Genomic_DNA"/>
</dbReference>
<evidence type="ECO:0000259" key="7">
    <source>
        <dbReference type="Pfam" id="PF00711"/>
    </source>
</evidence>
<sequence>NELHPFDSSVLLLFVTLIPKGKTGVIPGQKQCIALKGVCRDKLCSTLDDTIGICNEGKKCCRRWWILEPYPTPVPKGKFP</sequence>
<dbReference type="GO" id="GO:0042056">
    <property type="term" value="F:chemoattractant activity"/>
    <property type="evidence" value="ECO:0000318"/>
    <property type="project" value="GO_Central"/>
</dbReference>
<dbReference type="Pfam" id="PF00711">
    <property type="entry name" value="Defensin_beta"/>
    <property type="match status" value="1"/>
</dbReference>
<dbReference type="GO" id="GO:0031731">
    <property type="term" value="F:CCR6 chemokine receptor binding"/>
    <property type="evidence" value="ECO:0000318"/>
    <property type="project" value="GO_Central"/>
</dbReference>
<dbReference type="Ensembl" id="ENSPTRT00000067619.2">
    <property type="protein sequence ID" value="ENSPTRP00000059204.2"/>
    <property type="gene ID" value="ENSPTRG00000034363.2"/>
</dbReference>
<evidence type="ECO:0000256" key="1">
    <source>
        <dbReference type="ARBA" id="ARBA00004613"/>
    </source>
</evidence>
<evidence type="ECO:0000256" key="3">
    <source>
        <dbReference type="ARBA" id="ARBA00022529"/>
    </source>
</evidence>
<keyword evidence="6" id="KW-0732">Signal</keyword>
<keyword evidence="9" id="KW-1185">Reference proteome</keyword>
<dbReference type="GeneTree" id="ENSGT00940000160995"/>
<dbReference type="InParanoid" id="H2RDQ5"/>
<accession>H2RDQ5</accession>
<dbReference type="GO" id="GO:0042742">
    <property type="term" value="P:defense response to bacterium"/>
    <property type="evidence" value="ECO:0000318"/>
    <property type="project" value="GO_Central"/>
</dbReference>
<dbReference type="AlphaFoldDB" id="H2RDQ5"/>
<dbReference type="Proteomes" id="UP000002277">
    <property type="component" value="Chromosome 4"/>
</dbReference>
<comment type="subcellular location">
    <subcellularLocation>
        <location evidence="1">Secreted</location>
    </subcellularLocation>
</comment>
<evidence type="ECO:0000256" key="5">
    <source>
        <dbReference type="ARBA" id="ARBA00023022"/>
    </source>
</evidence>
<evidence type="ECO:0000256" key="2">
    <source>
        <dbReference type="ARBA" id="ARBA00022525"/>
    </source>
</evidence>
<dbReference type="GO" id="GO:0005615">
    <property type="term" value="C:extracellular space"/>
    <property type="evidence" value="ECO:0000318"/>
    <property type="project" value="GO_Central"/>
</dbReference>
<name>H2RDQ5_PANTR</name>
<dbReference type="SUPFAM" id="SSF57392">
    <property type="entry name" value="Defensin-like"/>
    <property type="match status" value="1"/>
</dbReference>
<feature type="signal peptide" evidence="6">
    <location>
        <begin position="1"/>
        <end position="23"/>
    </location>
</feature>
<proteinExistence type="predicted"/>
<dbReference type="HOGENOM" id="CLU_191088_0_0_1"/>
<keyword evidence="5" id="KW-0044">Antibiotic</keyword>
<dbReference type="PANTHER" id="PTHR20515">
    <property type="entry name" value="BETA-DEFENSIN"/>
    <property type="match status" value="1"/>
</dbReference>
<dbReference type="eggNOG" id="ENOG502TEXC">
    <property type="taxonomic scope" value="Eukaryota"/>
</dbReference>
<dbReference type="InterPro" id="IPR001855">
    <property type="entry name" value="Defensin_beta-like"/>
</dbReference>
<keyword evidence="3" id="KW-0929">Antimicrobial</keyword>
<protein>
    <submittedName>
        <fullName evidence="8">Defensin beta 130B</fullName>
    </submittedName>
</protein>